<evidence type="ECO:0000256" key="7">
    <source>
        <dbReference type="ARBA" id="ARBA00023239"/>
    </source>
</evidence>
<evidence type="ECO:0000256" key="10">
    <source>
        <dbReference type="HAMAP-Rule" id="MF_00278"/>
    </source>
</evidence>
<dbReference type="Pfam" id="PF00117">
    <property type="entry name" value="GATase"/>
    <property type="match status" value="1"/>
</dbReference>
<gene>
    <name evidence="10 13" type="primary">hisH</name>
    <name evidence="13" type="ORF">NCTC12221_01263</name>
</gene>
<dbReference type="InterPro" id="IPR010139">
    <property type="entry name" value="Imidazole-glycPsynth_HisH"/>
</dbReference>
<dbReference type="RefSeq" id="WP_115026416.1">
    <property type="nucleotide sequence ID" value="NZ_UGHZ01000001.1"/>
</dbReference>
<proteinExistence type="inferred from homology"/>
<evidence type="ECO:0000256" key="4">
    <source>
        <dbReference type="ARBA" id="ARBA00022801"/>
    </source>
</evidence>
<dbReference type="CDD" id="cd01748">
    <property type="entry name" value="GATase1_IGP_Synthase"/>
    <property type="match status" value="1"/>
</dbReference>
<dbReference type="InterPro" id="IPR017926">
    <property type="entry name" value="GATASE"/>
</dbReference>
<dbReference type="PANTHER" id="PTHR42701">
    <property type="entry name" value="IMIDAZOLE GLYCEROL PHOSPHATE SYNTHASE SUBUNIT HISH"/>
    <property type="match status" value="1"/>
</dbReference>
<dbReference type="SUPFAM" id="SSF52317">
    <property type="entry name" value="Class I glutamine amidotransferase-like"/>
    <property type="match status" value="1"/>
</dbReference>
<keyword evidence="13" id="KW-0328">Glycosyltransferase</keyword>
<organism evidence="13 14">
    <name type="scientific">Helicobacter cinaedi</name>
    <dbReference type="NCBI Taxonomy" id="213"/>
    <lineage>
        <taxon>Bacteria</taxon>
        <taxon>Pseudomonadati</taxon>
        <taxon>Campylobacterota</taxon>
        <taxon>Epsilonproteobacteria</taxon>
        <taxon>Campylobacterales</taxon>
        <taxon>Helicobacteraceae</taxon>
        <taxon>Helicobacter</taxon>
    </lineage>
</organism>
<reference evidence="13 14" key="1">
    <citation type="submission" date="2018-06" db="EMBL/GenBank/DDBJ databases">
        <authorList>
            <consortium name="Pathogen Informatics"/>
            <person name="Doyle S."/>
        </authorList>
    </citation>
    <scope>NUCLEOTIDE SEQUENCE [LARGE SCALE GENOMIC DNA]</scope>
    <source>
        <strain evidence="13 14">NCTC12221</strain>
    </source>
</reference>
<dbReference type="NCBIfam" id="TIGR01855">
    <property type="entry name" value="IMP_synth_hisH"/>
    <property type="match status" value="1"/>
</dbReference>
<comment type="pathway">
    <text evidence="1 10">Amino-acid biosynthesis; L-histidine biosynthesis; L-histidine from 5-phospho-alpha-D-ribose 1-diphosphate: step 5/9.</text>
</comment>
<keyword evidence="10" id="KW-0963">Cytoplasm</keyword>
<keyword evidence="7 10" id="KW-0456">Lyase</keyword>
<evidence type="ECO:0000256" key="9">
    <source>
        <dbReference type="ARBA" id="ARBA00049534"/>
    </source>
</evidence>
<comment type="catalytic activity">
    <reaction evidence="8 10">
        <text>5-[(5-phospho-1-deoxy-D-ribulos-1-ylimino)methylamino]-1-(5-phospho-beta-D-ribosyl)imidazole-4-carboxamide + L-glutamine = D-erythro-1-(imidazol-4-yl)glycerol 3-phosphate + 5-amino-1-(5-phospho-beta-D-ribosyl)imidazole-4-carboxamide + L-glutamate + H(+)</text>
        <dbReference type="Rhea" id="RHEA:24793"/>
        <dbReference type="ChEBI" id="CHEBI:15378"/>
        <dbReference type="ChEBI" id="CHEBI:29985"/>
        <dbReference type="ChEBI" id="CHEBI:58278"/>
        <dbReference type="ChEBI" id="CHEBI:58359"/>
        <dbReference type="ChEBI" id="CHEBI:58475"/>
        <dbReference type="ChEBI" id="CHEBI:58525"/>
        <dbReference type="EC" id="4.3.2.10"/>
    </reaction>
</comment>
<accession>A0A377JRZ2</accession>
<comment type="function">
    <text evidence="10">IGPS catalyzes the conversion of PRFAR and glutamine to IGP, AICAR and glutamate. The HisH subunit catalyzes the hydrolysis of glutamine to glutamate and ammonia as part of the synthesis of IGP and AICAR. The resulting ammonia molecule is channeled to the active site of HisF.</text>
</comment>
<keyword evidence="13" id="KW-0436">Ligase</keyword>
<dbReference type="AlphaFoldDB" id="A0A377JRZ2"/>
<dbReference type="Proteomes" id="UP000255335">
    <property type="component" value="Unassembled WGS sequence"/>
</dbReference>
<comment type="subunit">
    <text evidence="2 10">Heterodimer of HisH and HisF.</text>
</comment>
<dbReference type="GO" id="GO:0000107">
    <property type="term" value="F:imidazoleglycerol-phosphate synthase activity"/>
    <property type="evidence" value="ECO:0007669"/>
    <property type="project" value="UniProtKB-UniRule"/>
</dbReference>
<dbReference type="PROSITE" id="PS51273">
    <property type="entry name" value="GATASE_TYPE_1"/>
    <property type="match status" value="1"/>
</dbReference>
<feature type="domain" description="Glutamine amidotransferase" evidence="12">
    <location>
        <begin position="68"/>
        <end position="237"/>
    </location>
</feature>
<dbReference type="GO" id="GO:0000105">
    <property type="term" value="P:L-histidine biosynthetic process"/>
    <property type="evidence" value="ECO:0007669"/>
    <property type="project" value="UniProtKB-UniRule"/>
</dbReference>
<evidence type="ECO:0000313" key="14">
    <source>
        <dbReference type="Proteomes" id="UP000255335"/>
    </source>
</evidence>
<dbReference type="Gene3D" id="3.40.50.880">
    <property type="match status" value="1"/>
</dbReference>
<dbReference type="GO" id="GO:0005737">
    <property type="term" value="C:cytoplasm"/>
    <property type="evidence" value="ECO:0007669"/>
    <property type="project" value="UniProtKB-SubCell"/>
</dbReference>
<keyword evidence="3 10" id="KW-0028">Amino-acid biosynthesis</keyword>
<feature type="active site" description="Nucleophile" evidence="10 11">
    <location>
        <position position="116"/>
    </location>
</feature>
<feature type="active site" evidence="10 11">
    <location>
        <position position="224"/>
    </location>
</feature>
<dbReference type="GO" id="GO:0016829">
    <property type="term" value="F:lyase activity"/>
    <property type="evidence" value="ECO:0007669"/>
    <property type="project" value="UniProtKB-KW"/>
</dbReference>
<keyword evidence="13" id="KW-0808">Transferase</keyword>
<dbReference type="EC" id="4.3.2.10" evidence="10"/>
<evidence type="ECO:0000313" key="13">
    <source>
        <dbReference type="EMBL" id="STP09815.1"/>
    </source>
</evidence>
<dbReference type="PIRSF" id="PIRSF000495">
    <property type="entry name" value="Amidotransf_hisH"/>
    <property type="match status" value="1"/>
</dbReference>
<dbReference type="UniPathway" id="UPA00031">
    <property type="reaction ID" value="UER00010"/>
</dbReference>
<keyword evidence="5 10" id="KW-0315">Glutamine amidotransferase</keyword>
<evidence type="ECO:0000256" key="3">
    <source>
        <dbReference type="ARBA" id="ARBA00022605"/>
    </source>
</evidence>
<dbReference type="GO" id="GO:0004359">
    <property type="term" value="F:glutaminase activity"/>
    <property type="evidence" value="ECO:0007669"/>
    <property type="project" value="UniProtKB-EC"/>
</dbReference>
<keyword evidence="4 10" id="KW-0378">Hydrolase</keyword>
<evidence type="ECO:0000256" key="6">
    <source>
        <dbReference type="ARBA" id="ARBA00023102"/>
    </source>
</evidence>
<comment type="subcellular location">
    <subcellularLocation>
        <location evidence="10">Cytoplasm</location>
    </subcellularLocation>
</comment>
<protein>
    <recommendedName>
        <fullName evidence="10">Imidazole glycerol phosphate synthase subunit HisH</fullName>
        <ecNumber evidence="10">4.3.2.10</ecNumber>
    </recommendedName>
    <alternativeName>
        <fullName evidence="10">IGP synthase glutaminase subunit</fullName>
        <ecNumber evidence="10">3.5.1.2</ecNumber>
    </alternativeName>
    <alternativeName>
        <fullName evidence="10">IGP synthase subunit HisH</fullName>
    </alternativeName>
    <alternativeName>
        <fullName evidence="10">ImGP synthase subunit HisH</fullName>
        <shortName evidence="10">IGPS subunit HisH</shortName>
    </alternativeName>
</protein>
<name>A0A377JRZ2_9HELI</name>
<evidence type="ECO:0000256" key="5">
    <source>
        <dbReference type="ARBA" id="ARBA00022962"/>
    </source>
</evidence>
<keyword evidence="6 10" id="KW-0368">Histidine biosynthesis</keyword>
<evidence type="ECO:0000256" key="8">
    <source>
        <dbReference type="ARBA" id="ARBA00047838"/>
    </source>
</evidence>
<feature type="active site" evidence="10 11">
    <location>
        <position position="222"/>
    </location>
</feature>
<dbReference type="HAMAP" id="MF_00278">
    <property type="entry name" value="HisH"/>
    <property type="match status" value="1"/>
</dbReference>
<evidence type="ECO:0000256" key="2">
    <source>
        <dbReference type="ARBA" id="ARBA00011152"/>
    </source>
</evidence>
<dbReference type="GO" id="GO:0016874">
    <property type="term" value="F:ligase activity"/>
    <property type="evidence" value="ECO:0007669"/>
    <property type="project" value="UniProtKB-KW"/>
</dbReference>
<dbReference type="PANTHER" id="PTHR42701:SF1">
    <property type="entry name" value="IMIDAZOLE GLYCEROL PHOSPHATE SYNTHASE SUBUNIT HISH"/>
    <property type="match status" value="1"/>
</dbReference>
<dbReference type="EC" id="3.5.1.2" evidence="10"/>
<dbReference type="InterPro" id="IPR029062">
    <property type="entry name" value="Class_I_gatase-like"/>
</dbReference>
<comment type="catalytic activity">
    <reaction evidence="9 10">
        <text>L-glutamine + H2O = L-glutamate + NH4(+)</text>
        <dbReference type="Rhea" id="RHEA:15889"/>
        <dbReference type="ChEBI" id="CHEBI:15377"/>
        <dbReference type="ChEBI" id="CHEBI:28938"/>
        <dbReference type="ChEBI" id="CHEBI:29985"/>
        <dbReference type="ChEBI" id="CHEBI:58359"/>
        <dbReference type="EC" id="3.5.1.2"/>
    </reaction>
</comment>
<evidence type="ECO:0000259" key="12">
    <source>
        <dbReference type="Pfam" id="PF00117"/>
    </source>
</evidence>
<sequence>MDKIGIIDYGVGNLGSVQNAFRFCANPRPLEALHLETSQLESHAIQSQNLQDSLLHTTRPFSLHIESKPENLKKYDKLLLPGVGAFGNAMEQLQKTHLLSAVIEFAKSGKYMLGICLGMQLLFEKSFEFGEHKGLGLIEGEIVGFKNIAPLKVPHIGWNSCSFTQIGESSPLLQGINNGSFFYFVHSFHIATQEKFILAKCEYGYPFGAIVNKDNLFGIQPHPEKSHNVGLQLLKNFINLH</sequence>
<evidence type="ECO:0000256" key="1">
    <source>
        <dbReference type="ARBA" id="ARBA00005091"/>
    </source>
</evidence>
<evidence type="ECO:0000256" key="11">
    <source>
        <dbReference type="PIRSR" id="PIRSR000495-1"/>
    </source>
</evidence>
<dbReference type="EMBL" id="UGHZ01000001">
    <property type="protein sequence ID" value="STP09815.1"/>
    <property type="molecule type" value="Genomic_DNA"/>
</dbReference>